<organism evidence="3 4">
    <name type="scientific">Olpidium bornovanus</name>
    <dbReference type="NCBI Taxonomy" id="278681"/>
    <lineage>
        <taxon>Eukaryota</taxon>
        <taxon>Fungi</taxon>
        <taxon>Fungi incertae sedis</taxon>
        <taxon>Olpidiomycota</taxon>
        <taxon>Olpidiomycotina</taxon>
        <taxon>Olpidiomycetes</taxon>
        <taxon>Olpidiales</taxon>
        <taxon>Olpidiaceae</taxon>
        <taxon>Olpidium</taxon>
    </lineage>
</organism>
<accession>A0A8H8A0T2</accession>
<name>A0A8H8A0T2_9FUNG</name>
<evidence type="ECO:0000313" key="4">
    <source>
        <dbReference type="Proteomes" id="UP000673691"/>
    </source>
</evidence>
<evidence type="ECO:0000313" key="3">
    <source>
        <dbReference type="EMBL" id="KAG5462840.1"/>
    </source>
</evidence>
<feature type="chain" id="PRO_5034239228" description="Secreted protein" evidence="2">
    <location>
        <begin position="17"/>
        <end position="170"/>
    </location>
</feature>
<reference evidence="3 4" key="1">
    <citation type="journal article" name="Sci. Rep.">
        <title>Genome-scale phylogenetic analyses confirm Olpidium as the closest living zoosporic fungus to the non-flagellated, terrestrial fungi.</title>
        <authorList>
            <person name="Chang Y."/>
            <person name="Rochon D."/>
            <person name="Sekimoto S."/>
            <person name="Wang Y."/>
            <person name="Chovatia M."/>
            <person name="Sandor L."/>
            <person name="Salamov A."/>
            <person name="Grigoriev I.V."/>
            <person name="Stajich J.E."/>
            <person name="Spatafora J.W."/>
        </authorList>
    </citation>
    <scope>NUCLEOTIDE SEQUENCE [LARGE SCALE GENOMIC DNA]</scope>
    <source>
        <strain evidence="3">S191</strain>
    </source>
</reference>
<feature type="region of interest" description="Disordered" evidence="1">
    <location>
        <begin position="116"/>
        <end position="149"/>
    </location>
</feature>
<comment type="caution">
    <text evidence="3">The sequence shown here is derived from an EMBL/GenBank/DDBJ whole genome shotgun (WGS) entry which is preliminary data.</text>
</comment>
<protein>
    <recommendedName>
        <fullName evidence="5">Secreted protein</fullName>
    </recommendedName>
</protein>
<feature type="signal peptide" evidence="2">
    <location>
        <begin position="1"/>
        <end position="16"/>
    </location>
</feature>
<dbReference type="Proteomes" id="UP000673691">
    <property type="component" value="Unassembled WGS sequence"/>
</dbReference>
<gene>
    <name evidence="3" type="ORF">BJ554DRAFT_3289</name>
</gene>
<keyword evidence="2" id="KW-0732">Signal</keyword>
<sequence>MKALILVGVAFPVGAARRNHIDGVSNAWSSFRLASVRCFVDVLSRVVSSSDHDPCGTGPPRKALWLFVYQIFGFNENHLSANVIICVHLLHATCSLKPKKRLRDASATVNPHFTETSGRVCQQADGPPSDRRTSQGETDVSPRSLGLPSDEQDFATRFLVRKHGRRVAGV</sequence>
<dbReference type="EMBL" id="JAEFCI010001534">
    <property type="protein sequence ID" value="KAG5462840.1"/>
    <property type="molecule type" value="Genomic_DNA"/>
</dbReference>
<dbReference type="AlphaFoldDB" id="A0A8H8A0T2"/>
<evidence type="ECO:0000256" key="1">
    <source>
        <dbReference type="SAM" id="MobiDB-lite"/>
    </source>
</evidence>
<keyword evidence="4" id="KW-1185">Reference proteome</keyword>
<evidence type="ECO:0000256" key="2">
    <source>
        <dbReference type="SAM" id="SignalP"/>
    </source>
</evidence>
<evidence type="ECO:0008006" key="5">
    <source>
        <dbReference type="Google" id="ProtNLM"/>
    </source>
</evidence>
<proteinExistence type="predicted"/>